<dbReference type="HOGENOM" id="CLU_1878856_0_0_1"/>
<evidence type="ECO:0000313" key="2">
    <source>
        <dbReference type="Proteomes" id="UP000008021"/>
    </source>
</evidence>
<accession>A0A0E0EE38</accession>
<sequence length="170" mass="17820">MGGPDLGGWETTGGWRRLFVHSELMLGGSGAREGTTAVGLEPVGMEVAKEAAAGSSLAAAGAGSSFVPVFPSFSSTAQTVGGAMGIISGRCDRLPPRRRDELLPAEGDKISGVKLLPAEGDKIGGVKLSPLSTGEIEPPPPLLARIRPHSRQICAGTTRARRRRRPQWWQ</sequence>
<dbReference type="Proteomes" id="UP000008021">
    <property type="component" value="Chromosome 7"/>
</dbReference>
<dbReference type="Gramene" id="OMERI07G17950.1">
    <property type="protein sequence ID" value="OMERI07G17950.1"/>
    <property type="gene ID" value="OMERI07G17950"/>
</dbReference>
<keyword evidence="2" id="KW-1185">Reference proteome</keyword>
<organism evidence="1">
    <name type="scientific">Oryza meridionalis</name>
    <dbReference type="NCBI Taxonomy" id="40149"/>
    <lineage>
        <taxon>Eukaryota</taxon>
        <taxon>Viridiplantae</taxon>
        <taxon>Streptophyta</taxon>
        <taxon>Embryophyta</taxon>
        <taxon>Tracheophyta</taxon>
        <taxon>Spermatophyta</taxon>
        <taxon>Magnoliopsida</taxon>
        <taxon>Liliopsida</taxon>
        <taxon>Poales</taxon>
        <taxon>Poaceae</taxon>
        <taxon>BOP clade</taxon>
        <taxon>Oryzoideae</taxon>
        <taxon>Oryzeae</taxon>
        <taxon>Oryzinae</taxon>
        <taxon>Oryza</taxon>
    </lineage>
</organism>
<proteinExistence type="predicted"/>
<dbReference type="EnsemblPlants" id="OMERI07G17950.1">
    <property type="protein sequence ID" value="OMERI07G17950.1"/>
    <property type="gene ID" value="OMERI07G17950"/>
</dbReference>
<dbReference type="AlphaFoldDB" id="A0A0E0EE38"/>
<protein>
    <submittedName>
        <fullName evidence="1">Uncharacterized protein</fullName>
    </submittedName>
</protein>
<reference evidence="1" key="1">
    <citation type="submission" date="2015-04" db="UniProtKB">
        <authorList>
            <consortium name="EnsemblPlants"/>
        </authorList>
    </citation>
    <scope>IDENTIFICATION</scope>
</reference>
<evidence type="ECO:0000313" key="1">
    <source>
        <dbReference type="EnsemblPlants" id="OMERI07G17950.1"/>
    </source>
</evidence>
<name>A0A0E0EE38_9ORYZ</name>
<reference evidence="1" key="2">
    <citation type="submission" date="2018-05" db="EMBL/GenBank/DDBJ databases">
        <title>OmerRS3 (Oryza meridionalis Reference Sequence Version 3).</title>
        <authorList>
            <person name="Zhang J."/>
            <person name="Kudrna D."/>
            <person name="Lee S."/>
            <person name="Talag J."/>
            <person name="Welchert J."/>
            <person name="Wing R.A."/>
        </authorList>
    </citation>
    <scope>NUCLEOTIDE SEQUENCE [LARGE SCALE GENOMIC DNA]</scope>
    <source>
        <strain evidence="1">cv. OR44</strain>
    </source>
</reference>